<dbReference type="Pfam" id="PF04230">
    <property type="entry name" value="PS_pyruv_trans"/>
    <property type="match status" value="1"/>
</dbReference>
<dbReference type="EMBL" id="JAUMIT010000001">
    <property type="protein sequence ID" value="MDO3693634.1"/>
    <property type="molecule type" value="Genomic_DNA"/>
</dbReference>
<evidence type="ECO:0000259" key="1">
    <source>
        <dbReference type="Pfam" id="PF04230"/>
    </source>
</evidence>
<keyword evidence="2" id="KW-0808">Transferase</keyword>
<comment type="caution">
    <text evidence="2">The sequence shown here is derived from an EMBL/GenBank/DDBJ whole genome shotgun (WGS) entry which is preliminary data.</text>
</comment>
<feature type="domain" description="Polysaccharide pyruvyl transferase" evidence="1">
    <location>
        <begin position="13"/>
        <end position="314"/>
    </location>
</feature>
<dbReference type="Proteomes" id="UP001168642">
    <property type="component" value="Unassembled WGS sequence"/>
</dbReference>
<keyword evidence="3" id="KW-1185">Reference proteome</keyword>
<proteinExistence type="predicted"/>
<protein>
    <submittedName>
        <fullName evidence="2">Polysaccharide pyruvyl transferase family protein</fullName>
        <ecNumber evidence="2">2.4.-.-</ecNumber>
    </submittedName>
</protein>
<dbReference type="InterPro" id="IPR007345">
    <property type="entry name" value="Polysacch_pyruvyl_Trfase"/>
</dbReference>
<reference evidence="2" key="1">
    <citation type="submission" date="2023-07" db="EMBL/GenBank/DDBJ databases">
        <title>Wenyingzhuangia sp. chi5 genome sequencing and assembly.</title>
        <authorList>
            <person name="Park S."/>
        </authorList>
    </citation>
    <scope>NUCLEOTIDE SEQUENCE</scope>
    <source>
        <strain evidence="2">Chi5</strain>
    </source>
</reference>
<name>A0ABT8VNT3_9FLAO</name>
<organism evidence="2 3">
    <name type="scientific">Wenyingzhuangia gilva</name>
    <dbReference type="NCBI Taxonomy" id="3057677"/>
    <lineage>
        <taxon>Bacteria</taxon>
        <taxon>Pseudomonadati</taxon>
        <taxon>Bacteroidota</taxon>
        <taxon>Flavobacteriia</taxon>
        <taxon>Flavobacteriales</taxon>
        <taxon>Flavobacteriaceae</taxon>
        <taxon>Wenyingzhuangia</taxon>
    </lineage>
</organism>
<dbReference type="EC" id="2.4.-.-" evidence="2"/>
<gene>
    <name evidence="2" type="ORF">QVZ41_02070</name>
</gene>
<sequence length="376" mass="43508">MKIAILTQPLHNNYGGLLQAFALQKVLKKKLNIESETLDIGYSSSFISKLKGVVKLNIDKFIFQKKIRPQFKPTEEQKKKIATHTDAFKNEYIKLGQGKYTKQNLGDLQKLNYDGYVVGSDQVWRPRYSPNIQTYFLNFLKNNSTSKRISYAASFGVDFNEFKDRDLYKCASLLQKFDAVSVREEGAVKLCETKFGVKSKLVLDPTLLLEVDDYKAFFDKDLETKKQIMFYVLDPEYANKEIETSVKEYFDLPLFKIMPKAMNEESVKNIKDCIYPPVEDWIEGFLTSEFIITDSFHGTIFSILFNKQFITIGNEVRGMSRFNSVLKIFNLQDRLVSDLDGIKKVLKTKIDYTAVNKILETEKEKSLDFLKESLLK</sequence>
<evidence type="ECO:0000313" key="2">
    <source>
        <dbReference type="EMBL" id="MDO3693634.1"/>
    </source>
</evidence>
<accession>A0ABT8VNT3</accession>
<evidence type="ECO:0000313" key="3">
    <source>
        <dbReference type="Proteomes" id="UP001168642"/>
    </source>
</evidence>
<dbReference type="GO" id="GO:0016757">
    <property type="term" value="F:glycosyltransferase activity"/>
    <property type="evidence" value="ECO:0007669"/>
    <property type="project" value="UniProtKB-KW"/>
</dbReference>
<dbReference type="RefSeq" id="WP_302882885.1">
    <property type="nucleotide sequence ID" value="NZ_JAUMIT010000001.1"/>
</dbReference>
<keyword evidence="2" id="KW-0328">Glycosyltransferase</keyword>